<protein>
    <submittedName>
        <fullName evidence="1">Uncharacterized protein</fullName>
    </submittedName>
</protein>
<dbReference type="AlphaFoldDB" id="A0A9X0CQR8"/>
<reference evidence="1" key="1">
    <citation type="submission" date="2023-01" db="EMBL/GenBank/DDBJ databases">
        <title>Genome assembly of the deep-sea coral Lophelia pertusa.</title>
        <authorList>
            <person name="Herrera S."/>
            <person name="Cordes E."/>
        </authorList>
    </citation>
    <scope>NUCLEOTIDE SEQUENCE</scope>
    <source>
        <strain evidence="1">USNM1676648</strain>
        <tissue evidence="1">Polyp</tissue>
    </source>
</reference>
<evidence type="ECO:0000313" key="1">
    <source>
        <dbReference type="EMBL" id="KAJ7370798.1"/>
    </source>
</evidence>
<dbReference type="EMBL" id="MU826856">
    <property type="protein sequence ID" value="KAJ7370798.1"/>
    <property type="molecule type" value="Genomic_DNA"/>
</dbReference>
<accession>A0A9X0CQR8</accession>
<gene>
    <name evidence="1" type="ORF">OS493_029788</name>
</gene>
<name>A0A9X0CQR8_9CNID</name>
<organism evidence="1 2">
    <name type="scientific">Desmophyllum pertusum</name>
    <dbReference type="NCBI Taxonomy" id="174260"/>
    <lineage>
        <taxon>Eukaryota</taxon>
        <taxon>Metazoa</taxon>
        <taxon>Cnidaria</taxon>
        <taxon>Anthozoa</taxon>
        <taxon>Hexacorallia</taxon>
        <taxon>Scleractinia</taxon>
        <taxon>Caryophylliina</taxon>
        <taxon>Caryophylliidae</taxon>
        <taxon>Desmophyllum</taxon>
    </lineage>
</organism>
<sequence>MRKRLRFTSATCLTAYPVQNPPDLNEGEELDVNLGPITKKEIVQAIKKTNARARQATCVHLIANYRFVSDRLDDEDSNATVTRYPMDIDAKVKDLNFDDVGLLSHSFHM</sequence>
<keyword evidence="2" id="KW-1185">Reference proteome</keyword>
<evidence type="ECO:0000313" key="2">
    <source>
        <dbReference type="Proteomes" id="UP001163046"/>
    </source>
</evidence>
<comment type="caution">
    <text evidence="1">The sequence shown here is derived from an EMBL/GenBank/DDBJ whole genome shotgun (WGS) entry which is preliminary data.</text>
</comment>
<dbReference type="Proteomes" id="UP001163046">
    <property type="component" value="Unassembled WGS sequence"/>
</dbReference>
<proteinExistence type="predicted"/>